<feature type="repeat" description="WD" evidence="3">
    <location>
        <begin position="1003"/>
        <end position="1044"/>
    </location>
</feature>
<reference evidence="5 6" key="1">
    <citation type="journal article" date="2019" name="Nat. Ecol. Evol.">
        <title>Megaphylogeny resolves global patterns of mushroom evolution.</title>
        <authorList>
            <person name="Varga T."/>
            <person name="Krizsan K."/>
            <person name="Foldi C."/>
            <person name="Dima B."/>
            <person name="Sanchez-Garcia M."/>
            <person name="Sanchez-Ramirez S."/>
            <person name="Szollosi G.J."/>
            <person name="Szarkandi J.G."/>
            <person name="Papp V."/>
            <person name="Albert L."/>
            <person name="Andreopoulos W."/>
            <person name="Angelini C."/>
            <person name="Antonin V."/>
            <person name="Barry K.W."/>
            <person name="Bougher N.L."/>
            <person name="Buchanan P."/>
            <person name="Buyck B."/>
            <person name="Bense V."/>
            <person name="Catcheside P."/>
            <person name="Chovatia M."/>
            <person name="Cooper J."/>
            <person name="Damon W."/>
            <person name="Desjardin D."/>
            <person name="Finy P."/>
            <person name="Geml J."/>
            <person name="Haridas S."/>
            <person name="Hughes K."/>
            <person name="Justo A."/>
            <person name="Karasinski D."/>
            <person name="Kautmanova I."/>
            <person name="Kiss B."/>
            <person name="Kocsube S."/>
            <person name="Kotiranta H."/>
            <person name="LaButti K.M."/>
            <person name="Lechner B.E."/>
            <person name="Liimatainen K."/>
            <person name="Lipzen A."/>
            <person name="Lukacs Z."/>
            <person name="Mihaltcheva S."/>
            <person name="Morgado L.N."/>
            <person name="Niskanen T."/>
            <person name="Noordeloos M.E."/>
            <person name="Ohm R.A."/>
            <person name="Ortiz-Santana B."/>
            <person name="Ovrebo C."/>
            <person name="Racz N."/>
            <person name="Riley R."/>
            <person name="Savchenko A."/>
            <person name="Shiryaev A."/>
            <person name="Soop K."/>
            <person name="Spirin V."/>
            <person name="Szebenyi C."/>
            <person name="Tomsovsky M."/>
            <person name="Tulloss R.E."/>
            <person name="Uehling J."/>
            <person name="Grigoriev I.V."/>
            <person name="Vagvolgyi C."/>
            <person name="Papp T."/>
            <person name="Martin F.M."/>
            <person name="Miettinen O."/>
            <person name="Hibbett D.S."/>
            <person name="Nagy L.G."/>
        </authorList>
    </citation>
    <scope>NUCLEOTIDE SEQUENCE [LARGE SCALE GENOMIC DNA]</scope>
    <source>
        <strain evidence="5 6">CBS 962.96</strain>
    </source>
</reference>
<dbReference type="PROSITE" id="PS00678">
    <property type="entry name" value="WD_REPEATS_1"/>
    <property type="match status" value="12"/>
</dbReference>
<dbReference type="OrthoDB" id="3027122at2759"/>
<dbReference type="PROSITE" id="PS50082">
    <property type="entry name" value="WD_REPEATS_2"/>
    <property type="match status" value="13"/>
</dbReference>
<keyword evidence="6" id="KW-1185">Reference proteome</keyword>
<feature type="repeat" description="WD" evidence="3">
    <location>
        <begin position="831"/>
        <end position="872"/>
    </location>
</feature>
<name>A0A4S8KWF3_DENBC</name>
<evidence type="ECO:0000313" key="5">
    <source>
        <dbReference type="EMBL" id="THU80304.1"/>
    </source>
</evidence>
<feature type="repeat" description="WD" evidence="3">
    <location>
        <begin position="1218"/>
        <end position="1259"/>
    </location>
</feature>
<dbReference type="PROSITE" id="PS50294">
    <property type="entry name" value="WD_REPEATS_REGION"/>
    <property type="match status" value="13"/>
</dbReference>
<dbReference type="Pfam" id="PF00400">
    <property type="entry name" value="WD40"/>
    <property type="match status" value="13"/>
</dbReference>
<dbReference type="PANTHER" id="PTHR19848">
    <property type="entry name" value="WD40 REPEAT PROTEIN"/>
    <property type="match status" value="1"/>
</dbReference>
<evidence type="ECO:0000256" key="2">
    <source>
        <dbReference type="ARBA" id="ARBA00022737"/>
    </source>
</evidence>
<accession>A0A4S8KWF3</accession>
<dbReference type="Gene3D" id="3.40.50.300">
    <property type="entry name" value="P-loop containing nucleotide triphosphate hydrolases"/>
    <property type="match status" value="1"/>
</dbReference>
<feature type="domain" description="Nephrocystin 3-like N-terminal" evidence="4">
    <location>
        <begin position="205"/>
        <end position="367"/>
    </location>
</feature>
<evidence type="ECO:0000313" key="6">
    <source>
        <dbReference type="Proteomes" id="UP000297245"/>
    </source>
</evidence>
<dbReference type="Proteomes" id="UP000297245">
    <property type="component" value="Unassembled WGS sequence"/>
</dbReference>
<feature type="repeat" description="WD" evidence="3">
    <location>
        <begin position="1261"/>
        <end position="1302"/>
    </location>
</feature>
<feature type="repeat" description="WD" evidence="3">
    <location>
        <begin position="1304"/>
        <end position="1339"/>
    </location>
</feature>
<evidence type="ECO:0000256" key="1">
    <source>
        <dbReference type="ARBA" id="ARBA00022574"/>
    </source>
</evidence>
<dbReference type="InterPro" id="IPR019775">
    <property type="entry name" value="WD40_repeat_CS"/>
</dbReference>
<keyword evidence="1 3" id="KW-0853">WD repeat</keyword>
<feature type="repeat" description="WD" evidence="3">
    <location>
        <begin position="874"/>
        <end position="915"/>
    </location>
</feature>
<dbReference type="PANTHER" id="PTHR19848:SF8">
    <property type="entry name" value="F-BOX AND WD REPEAT DOMAIN CONTAINING 7"/>
    <property type="match status" value="1"/>
</dbReference>
<feature type="repeat" description="WD" evidence="3">
    <location>
        <begin position="917"/>
        <end position="958"/>
    </location>
</feature>
<protein>
    <submittedName>
        <fullName evidence="5">WD40 repeat-like protein</fullName>
    </submittedName>
</protein>
<dbReference type="Pfam" id="PF24883">
    <property type="entry name" value="NPHP3_N"/>
    <property type="match status" value="1"/>
</dbReference>
<feature type="repeat" description="WD" evidence="3">
    <location>
        <begin position="1175"/>
        <end position="1216"/>
    </location>
</feature>
<evidence type="ECO:0000259" key="4">
    <source>
        <dbReference type="Pfam" id="PF24883"/>
    </source>
</evidence>
<dbReference type="SUPFAM" id="SSF52540">
    <property type="entry name" value="P-loop containing nucleoside triphosphate hydrolases"/>
    <property type="match status" value="1"/>
</dbReference>
<organism evidence="5 6">
    <name type="scientific">Dendrothele bispora (strain CBS 962.96)</name>
    <dbReference type="NCBI Taxonomy" id="1314807"/>
    <lineage>
        <taxon>Eukaryota</taxon>
        <taxon>Fungi</taxon>
        <taxon>Dikarya</taxon>
        <taxon>Basidiomycota</taxon>
        <taxon>Agaricomycotina</taxon>
        <taxon>Agaricomycetes</taxon>
        <taxon>Agaricomycetidae</taxon>
        <taxon>Agaricales</taxon>
        <taxon>Agaricales incertae sedis</taxon>
        <taxon>Dendrothele</taxon>
    </lineage>
</organism>
<dbReference type="InterPro" id="IPR001680">
    <property type="entry name" value="WD40_rpt"/>
</dbReference>
<dbReference type="InterPro" id="IPR020472">
    <property type="entry name" value="WD40_PAC1"/>
</dbReference>
<dbReference type="EMBL" id="ML179918">
    <property type="protein sequence ID" value="THU80304.1"/>
    <property type="molecule type" value="Genomic_DNA"/>
</dbReference>
<feature type="repeat" description="WD" evidence="3">
    <location>
        <begin position="960"/>
        <end position="996"/>
    </location>
</feature>
<feature type="repeat" description="WD" evidence="3">
    <location>
        <begin position="1046"/>
        <end position="1087"/>
    </location>
</feature>
<dbReference type="InterPro" id="IPR059179">
    <property type="entry name" value="MLKL-like_MCAfunc"/>
</dbReference>
<dbReference type="CDD" id="cd00200">
    <property type="entry name" value="WD40"/>
    <property type="match status" value="2"/>
</dbReference>
<dbReference type="InterPro" id="IPR011047">
    <property type="entry name" value="Quinoprotein_ADH-like_sf"/>
</dbReference>
<dbReference type="InterPro" id="IPR027417">
    <property type="entry name" value="P-loop_NTPase"/>
</dbReference>
<dbReference type="InterPro" id="IPR036322">
    <property type="entry name" value="WD40_repeat_dom_sf"/>
</dbReference>
<dbReference type="CDD" id="cd21037">
    <property type="entry name" value="MLKL_NTD"/>
    <property type="match status" value="1"/>
</dbReference>
<dbReference type="Gene3D" id="2.130.10.10">
    <property type="entry name" value="YVTN repeat-like/Quinoprotein amine dehydrogenase"/>
    <property type="match status" value="7"/>
</dbReference>
<keyword evidence="2" id="KW-0677">Repeat</keyword>
<dbReference type="SUPFAM" id="SSF50978">
    <property type="entry name" value="WD40 repeat-like"/>
    <property type="match status" value="1"/>
</dbReference>
<gene>
    <name evidence="5" type="ORF">K435DRAFT_845148</name>
</gene>
<proteinExistence type="predicted"/>
<sequence length="1411" mass="156370">MGKRDKLKSTVKNTTHKIFGNKERNDIVKDSLETSLKILKESSDFNPILKLAVSGICASIEILKKKTKNTEDMIQMTADLAAKAQELASLKGQGNSSEVKHYFEELARKLDSINTKLREKMDHSALRRTVQADRDTQEIEDYCQELQRAYDQCKTQILFKIERDTTKILKTLIMSKLKNSEQAPHDVGPDKNPCTDGTRLTILNEIMDWVQDSDSPNASLGYWMCGMAGTGKSTIAKSLCLMLEEKQLLAGSFFCSRQIPECREYHHIIPTIAHQLAYYSCTFGETLEKVLEEDQNIALKEPSIQVKKLLIQPWEAVLETKRFVGHVPVIVIDALDECENVSEVLKAIVPAIQNKQMPGLKFFFTSRPGKNVSSHLEIDSQVANSGKVKNFYLHNVEKNLVQEDIRKFLQDKLQDATDEQIQILVNSSGKLFIYAATIVKYVTGTDVYGQKRLNDVLKLAQDPHAMDYQGIDELYGEILRKAMFGQRESERQMSLKIVHTVVSTATPVTCKIISHLVDCSVEVANAIIQGLQSVLYINKEDNKVYTFHASFPDYIFSAERNKENRCDQLVHQGLLEKACLGIMEQKLCFNMCNLPSSCLLDKEVEGIEKRIAENIPGELEYCCFFWAYHLGKCRVDEEMISMLEAFIQKKMIFWIEAMFLLDRLPLCLDILEMALKMQLGEKNVDLLRQIREMVNICVLGKTQGRTPHLYLSIVPFFLQDIPIFSGFHKLMNVRKAGKTLRQLGSWSTLSEIECLSLSADGKILATGLRNGEIMTWDTKTGLQKGDPFQGHSDRVTSVAFSTDGEKLVSGSWGCTVRVWNVRTGASEGDPFQGHSSPVTSVAFSPDGERIVSGSNDNTVSVWNARTGAQEGDPFKGHSDWVRSVAFSPDGERIASGSDDMTVRVWNARTGTPEGDPFQGHSSRVTSVAFSPDGEMIVSGSYDNTVRVWNVRTGAPEGDPFQGHSNNVLSVAFSPDGERIVSGSGDTTVRVWNARTGVPEGDPFQGHGNGVTSAAFFPDGERIVSGSYDKTVRVWNARTSAPEGDSFQGHSDGVTSVAFSPDGERIVSGSYDKTVRVWNTRTGDPEGDPFWGHSNRVTSVAFSLDGERIVSGSFDTTVRVWNSRTGAPEGDSFQGHSNSISSVAFSPDGERIVSGSYDNTVRIWNARTGDQERDPFQGHSSGVTSVAFSPDGKRIVSGSNDNTVRVWNASTGAPEGDPFQGYSDAVRSVAFSPDGERIVSSSADNTVRVWNARTGAPEGDPFKGHSDLVSSVAFSPDGERIVSGSWDNTVRVWNARTGAPEGDLFQGHSSYVVSVAFSPDGQRIVSGSGGNTVRVWSTQNVGQNNHWRLDNDGWVSCPPNPQKVFWIPPEFSHSLSIHQNPLIISRYGYTDLSFDNCVYGEDWVQCYSESDD</sequence>
<feature type="repeat" description="WD" evidence="3">
    <location>
        <begin position="1132"/>
        <end position="1173"/>
    </location>
</feature>
<dbReference type="SUPFAM" id="SSF50998">
    <property type="entry name" value="Quinoprotein alcohol dehydrogenase-like"/>
    <property type="match status" value="1"/>
</dbReference>
<evidence type="ECO:0000256" key="3">
    <source>
        <dbReference type="PROSITE-ProRule" id="PRU00221"/>
    </source>
</evidence>
<dbReference type="PRINTS" id="PR00320">
    <property type="entry name" value="GPROTEINBRPT"/>
</dbReference>
<dbReference type="InterPro" id="IPR056884">
    <property type="entry name" value="NPHP3-like_N"/>
</dbReference>
<dbReference type="InterPro" id="IPR015943">
    <property type="entry name" value="WD40/YVTN_repeat-like_dom_sf"/>
</dbReference>
<feature type="repeat" description="WD" evidence="3">
    <location>
        <begin position="1089"/>
        <end position="1130"/>
    </location>
</feature>
<feature type="repeat" description="WD" evidence="3">
    <location>
        <begin position="788"/>
        <end position="829"/>
    </location>
</feature>
<dbReference type="SMART" id="SM00320">
    <property type="entry name" value="WD40"/>
    <property type="match status" value="14"/>
</dbReference>